<gene>
    <name evidence="1" type="ORF">S01H1_46049</name>
</gene>
<reference evidence="1" key="1">
    <citation type="journal article" date="2014" name="Front. Microbiol.">
        <title>High frequency of phylogenetically diverse reductive dehalogenase-homologous genes in deep subseafloor sedimentary metagenomes.</title>
        <authorList>
            <person name="Kawai M."/>
            <person name="Futagami T."/>
            <person name="Toyoda A."/>
            <person name="Takaki Y."/>
            <person name="Nishi S."/>
            <person name="Hori S."/>
            <person name="Arai W."/>
            <person name="Tsubouchi T."/>
            <person name="Morono Y."/>
            <person name="Uchiyama I."/>
            <person name="Ito T."/>
            <person name="Fujiyama A."/>
            <person name="Inagaki F."/>
            <person name="Takami H."/>
        </authorList>
    </citation>
    <scope>NUCLEOTIDE SEQUENCE</scope>
    <source>
        <strain evidence="1">Expedition CK06-06</strain>
    </source>
</reference>
<comment type="caution">
    <text evidence="1">The sequence shown here is derived from an EMBL/GenBank/DDBJ whole genome shotgun (WGS) entry which is preliminary data.</text>
</comment>
<evidence type="ECO:0000313" key="1">
    <source>
        <dbReference type="EMBL" id="GAG04808.1"/>
    </source>
</evidence>
<dbReference type="AlphaFoldDB" id="X0UWX0"/>
<name>X0UWX0_9ZZZZ</name>
<accession>X0UWX0</accession>
<dbReference type="EMBL" id="BARS01029462">
    <property type="protein sequence ID" value="GAG04808.1"/>
    <property type="molecule type" value="Genomic_DNA"/>
</dbReference>
<organism evidence="1">
    <name type="scientific">marine sediment metagenome</name>
    <dbReference type="NCBI Taxonomy" id="412755"/>
    <lineage>
        <taxon>unclassified sequences</taxon>
        <taxon>metagenomes</taxon>
        <taxon>ecological metagenomes</taxon>
    </lineage>
</organism>
<protein>
    <submittedName>
        <fullName evidence="1">Uncharacterized protein</fullName>
    </submittedName>
</protein>
<proteinExistence type="predicted"/>
<sequence>KCNKKGAEEVGIYLKTQKQIMNETYGDYYISYEAKAKKGKTFSFNVWDTSYLFNGWSGDDPIISENLENDIKKLVKGLKKKSVEIKVNCKLIVDPSKNTYLTQNRMKKVNWR</sequence>
<feature type="non-terminal residue" evidence="1">
    <location>
        <position position="1"/>
    </location>
</feature>